<gene>
    <name evidence="2" type="ORF">BaRGS_00032387</name>
</gene>
<dbReference type="Proteomes" id="UP001519460">
    <property type="component" value="Unassembled WGS sequence"/>
</dbReference>
<dbReference type="EMBL" id="JACVVK020000377">
    <property type="protein sequence ID" value="KAK7476387.1"/>
    <property type="molecule type" value="Genomic_DNA"/>
</dbReference>
<protein>
    <submittedName>
        <fullName evidence="2">Uncharacterized protein</fullName>
    </submittedName>
</protein>
<dbReference type="AlphaFoldDB" id="A0ABD0JPJ2"/>
<accession>A0ABD0JPJ2</accession>
<reference evidence="2 3" key="1">
    <citation type="journal article" date="2023" name="Sci. Data">
        <title>Genome assembly of the Korean intertidal mud-creeper Batillaria attramentaria.</title>
        <authorList>
            <person name="Patra A.K."/>
            <person name="Ho P.T."/>
            <person name="Jun S."/>
            <person name="Lee S.J."/>
            <person name="Kim Y."/>
            <person name="Won Y.J."/>
        </authorList>
    </citation>
    <scope>NUCLEOTIDE SEQUENCE [LARGE SCALE GENOMIC DNA]</scope>
    <source>
        <strain evidence="2">Wonlab-2016</strain>
    </source>
</reference>
<evidence type="ECO:0000313" key="2">
    <source>
        <dbReference type="EMBL" id="KAK7476387.1"/>
    </source>
</evidence>
<evidence type="ECO:0000313" key="3">
    <source>
        <dbReference type="Proteomes" id="UP001519460"/>
    </source>
</evidence>
<keyword evidence="3" id="KW-1185">Reference proteome</keyword>
<organism evidence="2 3">
    <name type="scientific">Batillaria attramentaria</name>
    <dbReference type="NCBI Taxonomy" id="370345"/>
    <lineage>
        <taxon>Eukaryota</taxon>
        <taxon>Metazoa</taxon>
        <taxon>Spiralia</taxon>
        <taxon>Lophotrochozoa</taxon>
        <taxon>Mollusca</taxon>
        <taxon>Gastropoda</taxon>
        <taxon>Caenogastropoda</taxon>
        <taxon>Sorbeoconcha</taxon>
        <taxon>Cerithioidea</taxon>
        <taxon>Batillariidae</taxon>
        <taxon>Batillaria</taxon>
    </lineage>
</organism>
<feature type="region of interest" description="Disordered" evidence="1">
    <location>
        <begin position="123"/>
        <end position="161"/>
    </location>
</feature>
<feature type="compositionally biased region" description="Basic and acidic residues" evidence="1">
    <location>
        <begin position="147"/>
        <end position="161"/>
    </location>
</feature>
<comment type="caution">
    <text evidence="2">The sequence shown here is derived from an EMBL/GenBank/DDBJ whole genome shotgun (WGS) entry which is preliminary data.</text>
</comment>
<name>A0ABD0JPJ2_9CAEN</name>
<evidence type="ECO:0000256" key="1">
    <source>
        <dbReference type="SAM" id="MobiDB-lite"/>
    </source>
</evidence>
<proteinExistence type="predicted"/>
<sequence length="161" mass="17588">MSATSTLHPFSFLSPVQKSRPSFRDTPPSCRVASRLYPFLTPPSPHLHEIRSFHPKQPKAPGSYPQSLIVVIFCHASRLLWPPTPHSTVTVSSVTVTLTVRAAAKAYCPCNWRIGRTPVPAQAEGAATGELPAVNQKTTSTRQIPRGQEHGLADNRCHAHP</sequence>